<evidence type="ECO:0000313" key="2">
    <source>
        <dbReference type="EMBL" id="KAG6397672.1"/>
    </source>
</evidence>
<feature type="compositionally biased region" description="Polar residues" evidence="1">
    <location>
        <begin position="136"/>
        <end position="154"/>
    </location>
</feature>
<proteinExistence type="predicted"/>
<dbReference type="PANTHER" id="PTHR32018:SF1">
    <property type="entry name" value="RHAMNOGALACTURONAN ENDOLYASE"/>
    <property type="match status" value="1"/>
</dbReference>
<organism evidence="2">
    <name type="scientific">Salvia splendens</name>
    <name type="common">Scarlet sage</name>
    <dbReference type="NCBI Taxonomy" id="180675"/>
    <lineage>
        <taxon>Eukaryota</taxon>
        <taxon>Viridiplantae</taxon>
        <taxon>Streptophyta</taxon>
        <taxon>Embryophyta</taxon>
        <taxon>Tracheophyta</taxon>
        <taxon>Spermatophyta</taxon>
        <taxon>Magnoliopsida</taxon>
        <taxon>eudicotyledons</taxon>
        <taxon>Gunneridae</taxon>
        <taxon>Pentapetalae</taxon>
        <taxon>asterids</taxon>
        <taxon>lamiids</taxon>
        <taxon>Lamiales</taxon>
        <taxon>Lamiaceae</taxon>
        <taxon>Nepetoideae</taxon>
        <taxon>Mentheae</taxon>
        <taxon>Salviinae</taxon>
        <taxon>Salvia</taxon>
        <taxon>Salvia subgen. Calosphace</taxon>
        <taxon>core Calosphace</taxon>
    </lineage>
</organism>
<reference evidence="2" key="2">
    <citation type="submission" date="2020-08" db="EMBL/GenBank/DDBJ databases">
        <title>Plant Genome Project.</title>
        <authorList>
            <person name="Zhang R.-G."/>
        </authorList>
    </citation>
    <scope>NUCLEOTIDE SEQUENCE</scope>
    <source>
        <strain evidence="2">Huo1</strain>
        <tissue evidence="2">Leaf</tissue>
    </source>
</reference>
<keyword evidence="3" id="KW-1185">Reference proteome</keyword>
<feature type="region of interest" description="Disordered" evidence="1">
    <location>
        <begin position="107"/>
        <end position="159"/>
    </location>
</feature>
<dbReference type="InterPro" id="IPR051850">
    <property type="entry name" value="Polysacch_Lyase_4"/>
</dbReference>
<accession>A0A8X8WMK2</accession>
<dbReference type="PANTHER" id="PTHR32018">
    <property type="entry name" value="RHAMNOGALACTURONATE LYASE FAMILY PROTEIN"/>
    <property type="match status" value="1"/>
</dbReference>
<comment type="caution">
    <text evidence="2">The sequence shown here is derived from an EMBL/GenBank/DDBJ whole genome shotgun (WGS) entry which is preliminary data.</text>
</comment>
<dbReference type="AlphaFoldDB" id="A0A8X8WMK2"/>
<evidence type="ECO:0000313" key="3">
    <source>
        <dbReference type="Proteomes" id="UP000298416"/>
    </source>
</evidence>
<gene>
    <name evidence="2" type="ORF">SASPL_143842</name>
</gene>
<protein>
    <submittedName>
        <fullName evidence="2">Uncharacterized protein</fullName>
    </submittedName>
</protein>
<reference evidence="2" key="1">
    <citation type="submission" date="2018-01" db="EMBL/GenBank/DDBJ databases">
        <authorList>
            <person name="Mao J.F."/>
        </authorList>
    </citation>
    <scope>NUCLEOTIDE SEQUENCE</scope>
    <source>
        <strain evidence="2">Huo1</strain>
        <tissue evidence="2">Leaf</tissue>
    </source>
</reference>
<name>A0A8X8WMK2_SALSN</name>
<sequence length="193" mass="22184">MLCTQLQDGPTLGEIGIPDRTAADFYVPDPSPNYTNKIFLNRKEKYRQYGLWDSSSPLSPLPPLASVKDFEMPNLEDSYTTKLFDRIHAAIDNLETRLDITNRHIGKLREPPLPEPPPHQTPDPMYSQRTRRYLPHSQSRPRTPPYTSGPSSYFSPDMYGPQPYSCSDWEQLGVLSDYYKPSHERSNSSRYSV</sequence>
<dbReference type="EMBL" id="PNBA02000016">
    <property type="protein sequence ID" value="KAG6397672.1"/>
    <property type="molecule type" value="Genomic_DNA"/>
</dbReference>
<dbReference type="Proteomes" id="UP000298416">
    <property type="component" value="Unassembled WGS sequence"/>
</dbReference>
<evidence type="ECO:0000256" key="1">
    <source>
        <dbReference type="SAM" id="MobiDB-lite"/>
    </source>
</evidence>